<dbReference type="Pfam" id="PF03466">
    <property type="entry name" value="LysR_substrate"/>
    <property type="match status" value="1"/>
</dbReference>
<keyword evidence="3" id="KW-0238">DNA-binding</keyword>
<dbReference type="Gene3D" id="3.40.190.290">
    <property type="match status" value="1"/>
</dbReference>
<evidence type="ECO:0000256" key="2">
    <source>
        <dbReference type="ARBA" id="ARBA00023015"/>
    </source>
</evidence>
<sequence>MSMVMAMYPWSVGARRRGSGRRNDRNPNSSRHTIDQDATSRIWINMNLDELTDFLLVAKHGGFAQASRLSGRPKASLSRRVMELESALGVRLLERTARAVRLTEEGQMLLARTGGPLREIAEAAEALREGRTEAHGLLRVNTPVLTGQLVMGRVAAEFTQAYPQVQLAITLEDRPVDLVSEGYDVVIRVNPEPDSALVGRCFRKDPVLVVSTPELKRRYARAGQEGSGTALTVPVIARSGIRPLAQWRLGGAGAREFAVQTVLELPTLLMMRDAALTGLGIARLPQLAVCEDLASGRLVSWGPASDRPAELWVLHASRRLASAKVKAFVDFLSTRAQVQGHPLYQVEGGMSACRDSDMPRV</sequence>
<name>A0ABW7FR93_9BURK</name>
<keyword evidence="4" id="KW-0804">Transcription</keyword>
<comment type="caution">
    <text evidence="6">The sequence shown here is derived from an EMBL/GenBank/DDBJ whole genome shotgun (WGS) entry which is preliminary data.</text>
</comment>
<evidence type="ECO:0000313" key="7">
    <source>
        <dbReference type="Proteomes" id="UP001606099"/>
    </source>
</evidence>
<evidence type="ECO:0000256" key="3">
    <source>
        <dbReference type="ARBA" id="ARBA00023125"/>
    </source>
</evidence>
<dbReference type="PANTHER" id="PTHR30537">
    <property type="entry name" value="HTH-TYPE TRANSCRIPTIONAL REGULATOR"/>
    <property type="match status" value="1"/>
</dbReference>
<organism evidence="6 7">
    <name type="scientific">Roseateles rivi</name>
    <dbReference type="NCBI Taxonomy" id="3299028"/>
    <lineage>
        <taxon>Bacteria</taxon>
        <taxon>Pseudomonadati</taxon>
        <taxon>Pseudomonadota</taxon>
        <taxon>Betaproteobacteria</taxon>
        <taxon>Burkholderiales</taxon>
        <taxon>Sphaerotilaceae</taxon>
        <taxon>Roseateles</taxon>
    </lineage>
</organism>
<dbReference type="EMBL" id="JBIGHZ010000001">
    <property type="protein sequence ID" value="MFG6446856.1"/>
    <property type="molecule type" value="Genomic_DNA"/>
</dbReference>
<keyword evidence="7" id="KW-1185">Reference proteome</keyword>
<dbReference type="PROSITE" id="PS50931">
    <property type="entry name" value="HTH_LYSR"/>
    <property type="match status" value="1"/>
</dbReference>
<proteinExistence type="inferred from homology"/>
<dbReference type="Proteomes" id="UP001606099">
    <property type="component" value="Unassembled WGS sequence"/>
</dbReference>
<dbReference type="PANTHER" id="PTHR30537:SF31">
    <property type="entry name" value="TRANSCRIPTIONAL REGULATOR, LYSR FAMILY"/>
    <property type="match status" value="1"/>
</dbReference>
<dbReference type="CDD" id="cd08422">
    <property type="entry name" value="PBP2_CrgA_like"/>
    <property type="match status" value="1"/>
</dbReference>
<evidence type="ECO:0000256" key="4">
    <source>
        <dbReference type="ARBA" id="ARBA00023163"/>
    </source>
</evidence>
<comment type="similarity">
    <text evidence="1">Belongs to the LysR transcriptional regulatory family.</text>
</comment>
<accession>A0ABW7FR93</accession>
<evidence type="ECO:0000313" key="6">
    <source>
        <dbReference type="EMBL" id="MFG6446856.1"/>
    </source>
</evidence>
<dbReference type="SUPFAM" id="SSF46785">
    <property type="entry name" value="Winged helix' DNA-binding domain"/>
    <property type="match status" value="1"/>
</dbReference>
<evidence type="ECO:0000259" key="5">
    <source>
        <dbReference type="PROSITE" id="PS50931"/>
    </source>
</evidence>
<reference evidence="6 7" key="1">
    <citation type="submission" date="2024-08" db="EMBL/GenBank/DDBJ databases">
        <authorList>
            <person name="Lu H."/>
        </authorList>
    </citation>
    <scope>NUCLEOTIDE SEQUENCE [LARGE SCALE GENOMIC DNA]</scope>
    <source>
        <strain evidence="6 7">BYS180W</strain>
    </source>
</reference>
<dbReference type="InterPro" id="IPR058163">
    <property type="entry name" value="LysR-type_TF_proteobact-type"/>
</dbReference>
<dbReference type="InterPro" id="IPR036390">
    <property type="entry name" value="WH_DNA-bd_sf"/>
</dbReference>
<dbReference type="InterPro" id="IPR000847">
    <property type="entry name" value="LysR_HTH_N"/>
</dbReference>
<protein>
    <submittedName>
        <fullName evidence="6">LysR family transcriptional regulator</fullName>
    </submittedName>
</protein>
<dbReference type="RefSeq" id="WP_394458053.1">
    <property type="nucleotide sequence ID" value="NZ_JBIGHZ010000001.1"/>
</dbReference>
<dbReference type="SUPFAM" id="SSF53850">
    <property type="entry name" value="Periplasmic binding protein-like II"/>
    <property type="match status" value="1"/>
</dbReference>
<dbReference type="InterPro" id="IPR036388">
    <property type="entry name" value="WH-like_DNA-bd_sf"/>
</dbReference>
<dbReference type="InterPro" id="IPR005119">
    <property type="entry name" value="LysR_subst-bd"/>
</dbReference>
<dbReference type="Gene3D" id="1.10.10.10">
    <property type="entry name" value="Winged helix-like DNA-binding domain superfamily/Winged helix DNA-binding domain"/>
    <property type="match status" value="1"/>
</dbReference>
<gene>
    <name evidence="6" type="ORF">ACG0Z6_01225</name>
</gene>
<feature type="domain" description="HTH lysR-type" evidence="5">
    <location>
        <begin position="46"/>
        <end position="103"/>
    </location>
</feature>
<evidence type="ECO:0000256" key="1">
    <source>
        <dbReference type="ARBA" id="ARBA00009437"/>
    </source>
</evidence>
<keyword evidence="2" id="KW-0805">Transcription regulation</keyword>
<dbReference type="Pfam" id="PF00126">
    <property type="entry name" value="HTH_1"/>
    <property type="match status" value="1"/>
</dbReference>